<dbReference type="Proteomes" id="UP000028073">
    <property type="component" value="Unassembled WGS sequence"/>
</dbReference>
<dbReference type="STRING" id="1137799.GZ78_13100"/>
<name>A0A081NJ07_9GAMM</name>
<protein>
    <submittedName>
        <fullName evidence="2">Uncharacterized protein</fullName>
    </submittedName>
</protein>
<dbReference type="AlphaFoldDB" id="A0A081NJ07"/>
<reference evidence="2 3" key="1">
    <citation type="submission" date="2014-06" db="EMBL/GenBank/DDBJ databases">
        <title>Whole Genome Sequences of Three Symbiotic Endozoicomonas Bacteria.</title>
        <authorList>
            <person name="Neave M.J."/>
            <person name="Apprill A."/>
            <person name="Voolstra C.R."/>
        </authorList>
    </citation>
    <scope>NUCLEOTIDE SEQUENCE [LARGE SCALE GENOMIC DNA]</scope>
    <source>
        <strain evidence="2 3">DSM 25634</strain>
    </source>
</reference>
<evidence type="ECO:0000256" key="1">
    <source>
        <dbReference type="SAM" id="Phobius"/>
    </source>
</evidence>
<keyword evidence="3" id="KW-1185">Reference proteome</keyword>
<evidence type="ECO:0000313" key="3">
    <source>
        <dbReference type="Proteomes" id="UP000028073"/>
    </source>
</evidence>
<proteinExistence type="predicted"/>
<keyword evidence="1" id="KW-0812">Transmembrane</keyword>
<evidence type="ECO:0000313" key="2">
    <source>
        <dbReference type="EMBL" id="KEQ18430.1"/>
    </source>
</evidence>
<dbReference type="RefSeq" id="WP_034835750.1">
    <property type="nucleotide sequence ID" value="NZ_JOKH01000002.1"/>
</dbReference>
<organism evidence="2 3">
    <name type="scientific">Endozoicomonas numazuensis</name>
    <dbReference type="NCBI Taxonomy" id="1137799"/>
    <lineage>
        <taxon>Bacteria</taxon>
        <taxon>Pseudomonadati</taxon>
        <taxon>Pseudomonadota</taxon>
        <taxon>Gammaproteobacteria</taxon>
        <taxon>Oceanospirillales</taxon>
        <taxon>Endozoicomonadaceae</taxon>
        <taxon>Endozoicomonas</taxon>
    </lineage>
</organism>
<comment type="caution">
    <text evidence="2">The sequence shown here is derived from an EMBL/GenBank/DDBJ whole genome shotgun (WGS) entry which is preliminary data.</text>
</comment>
<keyword evidence="1" id="KW-0472">Membrane</keyword>
<sequence>MLKKTESLTLLLPMFILASEPVLAHPGHDHSHWSAAMIHALWIAPVILATGFAVYRFRKNKHSKGQE</sequence>
<feature type="transmembrane region" description="Helical" evidence="1">
    <location>
        <begin position="34"/>
        <end position="55"/>
    </location>
</feature>
<gene>
    <name evidence="2" type="ORF">GZ78_13100</name>
</gene>
<accession>A0A081NJ07</accession>
<keyword evidence="1" id="KW-1133">Transmembrane helix</keyword>
<dbReference type="EMBL" id="JOKH01000002">
    <property type="protein sequence ID" value="KEQ18430.1"/>
    <property type="molecule type" value="Genomic_DNA"/>
</dbReference>